<accession>A0A5B8V9P5</accession>
<dbReference type="GO" id="GO:0016717">
    <property type="term" value="F:oxidoreductase activity, acting on paired donors, with oxidation of a pair of donors resulting in the reduction of molecular oxygen to two molecules of water"/>
    <property type="evidence" value="ECO:0007669"/>
    <property type="project" value="TreeGrafter"/>
</dbReference>
<dbReference type="PANTHER" id="PTHR19353">
    <property type="entry name" value="FATTY ACID DESATURASE 2"/>
    <property type="match status" value="1"/>
</dbReference>
<dbReference type="OrthoDB" id="104711at2"/>
<dbReference type="Proteomes" id="UP000321533">
    <property type="component" value="Chromosome"/>
</dbReference>
<dbReference type="AlphaFoldDB" id="A0A5B8V9P5"/>
<keyword evidence="1" id="KW-0812">Transmembrane</keyword>
<feature type="transmembrane region" description="Helical" evidence="1">
    <location>
        <begin position="164"/>
        <end position="184"/>
    </location>
</feature>
<sequence>MQKIKFHVGSTSPFFSALNKEVEDLIETNDYLNKARRLLWVKMMFYFSLHLSAYVMLYAFPHVSLLSFISNYIFIGLSGMLLAYNVSHDACHETFSKNRSINYWLYHLSFNAQGTNAYLWKVRHTASHHLFPNVDGCDADIDNNPMIRLSPQHPVRWHQQFQHIYSFFIYAIYTLHWFLFKDFLYLTKKRLANLENKKHPAHEWILFFVWKLLYVFLLLALPVLVGYPFEKILIAFLIMHVTDSLFFIHSLIATHLCMETQFPKPDKHGYLPHDYHAHQLATSLDFYPTNKFFNFIFGGFNSHAAHHLYPKLPHTIYPYITPVIEQKAIEFNVQYNKLTLINAIKSHYRYLKVMGRKRSETSDSVSKTAIDKELVF</sequence>
<feature type="transmembrane region" description="Helical" evidence="1">
    <location>
        <begin position="66"/>
        <end position="87"/>
    </location>
</feature>
<dbReference type="GO" id="GO:0008610">
    <property type="term" value="P:lipid biosynthetic process"/>
    <property type="evidence" value="ECO:0007669"/>
    <property type="project" value="UniProtKB-ARBA"/>
</dbReference>
<dbReference type="EMBL" id="CP042435">
    <property type="protein sequence ID" value="QEC68240.1"/>
    <property type="molecule type" value="Genomic_DNA"/>
</dbReference>
<keyword evidence="1" id="KW-1133">Transmembrane helix</keyword>
<organism evidence="3 4">
    <name type="scientific">Panacibacter ginsenosidivorans</name>
    <dbReference type="NCBI Taxonomy" id="1813871"/>
    <lineage>
        <taxon>Bacteria</taxon>
        <taxon>Pseudomonadati</taxon>
        <taxon>Bacteroidota</taxon>
        <taxon>Chitinophagia</taxon>
        <taxon>Chitinophagales</taxon>
        <taxon>Chitinophagaceae</taxon>
        <taxon>Panacibacter</taxon>
    </lineage>
</organism>
<dbReference type="InterPro" id="IPR012171">
    <property type="entry name" value="Fatty_acid_desaturase"/>
</dbReference>
<feature type="transmembrane region" description="Helical" evidence="1">
    <location>
        <begin position="232"/>
        <end position="252"/>
    </location>
</feature>
<keyword evidence="1" id="KW-0472">Membrane</keyword>
<feature type="transmembrane region" description="Helical" evidence="1">
    <location>
        <begin position="39"/>
        <end position="60"/>
    </location>
</feature>
<evidence type="ECO:0000313" key="4">
    <source>
        <dbReference type="Proteomes" id="UP000321533"/>
    </source>
</evidence>
<dbReference type="Pfam" id="PF00487">
    <property type="entry name" value="FA_desaturase"/>
    <property type="match status" value="1"/>
</dbReference>
<proteinExistence type="predicted"/>
<gene>
    <name evidence="3" type="ORF">FRZ67_13380</name>
</gene>
<name>A0A5B8V9P5_9BACT</name>
<keyword evidence="4" id="KW-1185">Reference proteome</keyword>
<reference evidence="3 4" key="1">
    <citation type="journal article" date="2016" name="Int. J. Syst. Evol. Microbiol.">
        <title>Panacibacter ginsenosidivorans gen. nov., sp. nov., with ginsenoside converting activity isolated from soil of a ginseng field.</title>
        <authorList>
            <person name="Siddiqi M.Z."/>
            <person name="Muhammad Shafi S."/>
            <person name="Choi K.D."/>
            <person name="Im W.T."/>
        </authorList>
    </citation>
    <scope>NUCLEOTIDE SEQUENCE [LARGE SCALE GENOMIC DNA]</scope>
    <source>
        <strain evidence="3 4">Gsoil1550</strain>
    </source>
</reference>
<dbReference type="RefSeq" id="WP_147190049.1">
    <property type="nucleotide sequence ID" value="NZ_CP042435.1"/>
</dbReference>
<dbReference type="GO" id="GO:0016020">
    <property type="term" value="C:membrane"/>
    <property type="evidence" value="ECO:0007669"/>
    <property type="project" value="TreeGrafter"/>
</dbReference>
<evidence type="ECO:0000313" key="3">
    <source>
        <dbReference type="EMBL" id="QEC68240.1"/>
    </source>
</evidence>
<feature type="domain" description="Fatty acid desaturase" evidence="2">
    <location>
        <begin position="73"/>
        <end position="337"/>
    </location>
</feature>
<dbReference type="InterPro" id="IPR005804">
    <property type="entry name" value="FA_desaturase_dom"/>
</dbReference>
<protein>
    <recommendedName>
        <fullName evidence="2">Fatty acid desaturase domain-containing protein</fullName>
    </recommendedName>
</protein>
<feature type="transmembrane region" description="Helical" evidence="1">
    <location>
        <begin position="204"/>
        <end position="225"/>
    </location>
</feature>
<dbReference type="PANTHER" id="PTHR19353:SF19">
    <property type="entry name" value="DELTA(5) FATTY ACID DESATURASE C-RELATED"/>
    <property type="match status" value="1"/>
</dbReference>
<evidence type="ECO:0000256" key="1">
    <source>
        <dbReference type="SAM" id="Phobius"/>
    </source>
</evidence>
<evidence type="ECO:0000259" key="2">
    <source>
        <dbReference type="Pfam" id="PF00487"/>
    </source>
</evidence>
<dbReference type="KEGG" id="pgin:FRZ67_13380"/>